<evidence type="ECO:0000259" key="3">
    <source>
        <dbReference type="Pfam" id="PF13649"/>
    </source>
</evidence>
<comment type="caution">
    <text evidence="4">The sequence shown here is derived from an EMBL/GenBank/DDBJ whole genome shotgun (WGS) entry which is preliminary data.</text>
</comment>
<reference evidence="5" key="1">
    <citation type="submission" date="2017-05" db="EMBL/GenBank/DDBJ databases">
        <authorList>
            <person name="Macchi M."/>
            <person name="Festa S."/>
            <person name="Coppotelli B.M."/>
            <person name="Morelli I.S."/>
        </authorList>
    </citation>
    <scope>NUCLEOTIDE SEQUENCE [LARGE SCALE GENOMIC DNA]</scope>
    <source>
        <strain evidence="5">I</strain>
    </source>
</reference>
<evidence type="ECO:0000313" key="4">
    <source>
        <dbReference type="EMBL" id="OWJ68695.1"/>
    </source>
</evidence>
<accession>A0A211ZTV1</accession>
<dbReference type="InterPro" id="IPR029063">
    <property type="entry name" value="SAM-dependent_MTases_sf"/>
</dbReference>
<dbReference type="GO" id="GO:0008168">
    <property type="term" value="F:methyltransferase activity"/>
    <property type="evidence" value="ECO:0007669"/>
    <property type="project" value="UniProtKB-KW"/>
</dbReference>
<keyword evidence="5" id="KW-1185">Reference proteome</keyword>
<keyword evidence="1" id="KW-0489">Methyltransferase</keyword>
<organism evidence="4 5">
    <name type="scientific">Inquilinus limosus</name>
    <dbReference type="NCBI Taxonomy" id="171674"/>
    <lineage>
        <taxon>Bacteria</taxon>
        <taxon>Pseudomonadati</taxon>
        <taxon>Pseudomonadota</taxon>
        <taxon>Alphaproteobacteria</taxon>
        <taxon>Rhodospirillales</taxon>
        <taxon>Rhodospirillaceae</taxon>
        <taxon>Inquilinus</taxon>
    </lineage>
</organism>
<evidence type="ECO:0000313" key="5">
    <source>
        <dbReference type="Proteomes" id="UP000196655"/>
    </source>
</evidence>
<dbReference type="CDD" id="cd02440">
    <property type="entry name" value="AdoMet_MTases"/>
    <property type="match status" value="1"/>
</dbReference>
<dbReference type="InterPro" id="IPR041698">
    <property type="entry name" value="Methyltransf_25"/>
</dbReference>
<dbReference type="OrthoDB" id="9811589at2"/>
<feature type="domain" description="Methyltransferase" evidence="3">
    <location>
        <begin position="79"/>
        <end position="169"/>
    </location>
</feature>
<dbReference type="EMBL" id="NHON01000003">
    <property type="protein sequence ID" value="OWJ68695.1"/>
    <property type="molecule type" value="Genomic_DNA"/>
</dbReference>
<dbReference type="SUPFAM" id="SSF53335">
    <property type="entry name" value="S-adenosyl-L-methionine-dependent methyltransferases"/>
    <property type="match status" value="1"/>
</dbReference>
<dbReference type="Proteomes" id="UP000196655">
    <property type="component" value="Unassembled WGS sequence"/>
</dbReference>
<keyword evidence="2" id="KW-0808">Transferase</keyword>
<evidence type="ECO:0000256" key="1">
    <source>
        <dbReference type="ARBA" id="ARBA00022603"/>
    </source>
</evidence>
<proteinExistence type="predicted"/>
<evidence type="ECO:0000256" key="2">
    <source>
        <dbReference type="ARBA" id="ARBA00022679"/>
    </source>
</evidence>
<dbReference type="AlphaFoldDB" id="A0A211ZTV1"/>
<dbReference type="STRING" id="1122125.GCA_000423185_06460"/>
<dbReference type="PANTHER" id="PTHR43861:SF1">
    <property type="entry name" value="TRANS-ACONITATE 2-METHYLTRANSFERASE"/>
    <property type="match status" value="1"/>
</dbReference>
<dbReference type="PANTHER" id="PTHR43861">
    <property type="entry name" value="TRANS-ACONITATE 2-METHYLTRANSFERASE-RELATED"/>
    <property type="match status" value="1"/>
</dbReference>
<name>A0A211ZTV1_9PROT</name>
<sequence>MLRYSESFVREQAMPSATDRQWQRWGKENPYYGIVGIETKEFESRWRSRFFETGKIHMDHVFEQLARYDVAPLQYGKALDFGCGAGRLLLQLVDRFDGIVGVDVSPDQLALTRQNVPSDTLRVFSSLDELASEAGTFDFVNTFVVLQHIRPEQGYAIIDKLLKLLRPGGSFALHFTVGDVRDRRRRLNWLRYRLPPLHWGYNLSRRRPWNEPIMEMNKYDLATIGAIMMRNDIGRFGCTLFNHTDNTGMLCFGRREPGINVLPQNMEDSKAACLVGGGTRATKLH</sequence>
<gene>
    <name evidence="4" type="ORF">BWR60_02805</name>
</gene>
<dbReference type="GO" id="GO:0032259">
    <property type="term" value="P:methylation"/>
    <property type="evidence" value="ECO:0007669"/>
    <property type="project" value="UniProtKB-KW"/>
</dbReference>
<dbReference type="Pfam" id="PF13649">
    <property type="entry name" value="Methyltransf_25"/>
    <property type="match status" value="1"/>
</dbReference>
<dbReference type="Gene3D" id="3.40.50.150">
    <property type="entry name" value="Vaccinia Virus protein VP39"/>
    <property type="match status" value="1"/>
</dbReference>
<protein>
    <recommendedName>
        <fullName evidence="3">Methyltransferase domain-containing protein</fullName>
    </recommendedName>
</protein>